<protein>
    <submittedName>
        <fullName evidence="1">Uncharacterized protein</fullName>
    </submittedName>
</protein>
<keyword evidence="2" id="KW-1185">Reference proteome</keyword>
<gene>
    <name evidence="1" type="ORF">H9637_02020</name>
</gene>
<accession>A0ABR8YNJ4</accession>
<evidence type="ECO:0000313" key="2">
    <source>
        <dbReference type="Proteomes" id="UP000627166"/>
    </source>
</evidence>
<proteinExistence type="predicted"/>
<organism evidence="1 2">
    <name type="scientific">Clostridium faecium</name>
    <dbReference type="NCBI Taxonomy" id="2762223"/>
    <lineage>
        <taxon>Bacteria</taxon>
        <taxon>Bacillati</taxon>
        <taxon>Bacillota</taxon>
        <taxon>Clostridia</taxon>
        <taxon>Eubacteriales</taxon>
        <taxon>Clostridiaceae</taxon>
        <taxon>Clostridium</taxon>
    </lineage>
</organism>
<sequence length="123" mass="14315">MALIDIEKEFPFLNDVKLKNKITNGVVIKSIKFNEDELILLKYIEYINKSFGTYIKQLIERDIFENLRENNVSTDKITNEEYLMSLIEKVIDKKAAVDAEDDDLKAKSDIEDSDLELLGIKKR</sequence>
<dbReference type="RefSeq" id="WP_191738800.1">
    <property type="nucleotide sequence ID" value="NZ_JACSQB010000018.1"/>
</dbReference>
<dbReference type="Proteomes" id="UP000627166">
    <property type="component" value="Unassembled WGS sequence"/>
</dbReference>
<name>A0ABR8YNJ4_9CLOT</name>
<evidence type="ECO:0000313" key="1">
    <source>
        <dbReference type="EMBL" id="MBD8045826.1"/>
    </source>
</evidence>
<comment type="caution">
    <text evidence="1">The sequence shown here is derived from an EMBL/GenBank/DDBJ whole genome shotgun (WGS) entry which is preliminary data.</text>
</comment>
<dbReference type="EMBL" id="JACSQB010000018">
    <property type="protein sequence ID" value="MBD8045826.1"/>
    <property type="molecule type" value="Genomic_DNA"/>
</dbReference>
<reference evidence="1 2" key="1">
    <citation type="submission" date="2020-08" db="EMBL/GenBank/DDBJ databases">
        <title>A Genomic Blueprint of the Chicken Gut Microbiome.</title>
        <authorList>
            <person name="Gilroy R."/>
            <person name="Ravi A."/>
            <person name="Getino M."/>
            <person name="Pursley I."/>
            <person name="Horton D.L."/>
            <person name="Alikhan N.-F."/>
            <person name="Baker D."/>
            <person name="Gharbi K."/>
            <person name="Hall N."/>
            <person name="Watson M."/>
            <person name="Adriaenssens E.M."/>
            <person name="Foster-Nyarko E."/>
            <person name="Jarju S."/>
            <person name="Secka A."/>
            <person name="Antonio M."/>
            <person name="Oren A."/>
            <person name="Chaudhuri R."/>
            <person name="La Ragione R.M."/>
            <person name="Hildebrand F."/>
            <person name="Pallen M.J."/>
        </authorList>
    </citation>
    <scope>NUCLEOTIDE SEQUENCE [LARGE SCALE GENOMIC DNA]</scope>
    <source>
        <strain evidence="1 2">N37</strain>
    </source>
</reference>